<sequence length="103" mass="12014">MSEKFSRFDVKDYLKTPVDLSEYIKGCEIEDSGDGQLNRVALRDVKQTIRARIESDSDFAQAMRIEAATLIYNGEIELGRRLLKLLQEALRHQTARRFFTYRP</sequence>
<proteinExistence type="predicted"/>
<reference evidence="1 2" key="1">
    <citation type="submission" date="2018-07" db="EMBL/GenBank/DDBJ databases">
        <title>Genome sequencing of rice bacterial endophytes.</title>
        <authorList>
            <person name="Venturi V."/>
        </authorList>
    </citation>
    <scope>NUCLEOTIDE SEQUENCE [LARGE SCALE GENOMIC DNA]</scope>
    <source>
        <strain evidence="1 2">E2333</strain>
    </source>
</reference>
<evidence type="ECO:0000313" key="2">
    <source>
        <dbReference type="Proteomes" id="UP000255365"/>
    </source>
</evidence>
<gene>
    <name evidence="1" type="ORF">DEU51_10191</name>
</gene>
<organism evidence="1 2">
    <name type="scientific">Pseudomonas jessenii</name>
    <dbReference type="NCBI Taxonomy" id="77298"/>
    <lineage>
        <taxon>Bacteria</taxon>
        <taxon>Pseudomonadati</taxon>
        <taxon>Pseudomonadota</taxon>
        <taxon>Gammaproteobacteria</taxon>
        <taxon>Pseudomonadales</taxon>
        <taxon>Pseudomonadaceae</taxon>
        <taxon>Pseudomonas</taxon>
    </lineage>
</organism>
<accession>A0A370SY10</accession>
<protein>
    <submittedName>
        <fullName evidence="1">Uncharacterized protein</fullName>
    </submittedName>
</protein>
<evidence type="ECO:0000313" key="1">
    <source>
        <dbReference type="EMBL" id="RDL24625.1"/>
    </source>
</evidence>
<dbReference type="AlphaFoldDB" id="A0A370SY10"/>
<dbReference type="Proteomes" id="UP000255365">
    <property type="component" value="Unassembled WGS sequence"/>
</dbReference>
<dbReference type="EMBL" id="QRAV01000001">
    <property type="protein sequence ID" value="RDL24625.1"/>
    <property type="molecule type" value="Genomic_DNA"/>
</dbReference>
<name>A0A370SY10_PSEJE</name>
<comment type="caution">
    <text evidence="1">The sequence shown here is derived from an EMBL/GenBank/DDBJ whole genome shotgun (WGS) entry which is preliminary data.</text>
</comment>
<dbReference type="RefSeq" id="WP_115145904.1">
    <property type="nucleotide sequence ID" value="NZ_QRAV01000001.1"/>
</dbReference>